<evidence type="ECO:0000256" key="16">
    <source>
        <dbReference type="ARBA" id="ARBA00023242"/>
    </source>
</evidence>
<keyword evidence="12 26" id="KW-0378">Hydrolase</keyword>
<dbReference type="SUPFAM" id="SSF101478">
    <property type="entry name" value="ADP-ribosylglycohydrolase"/>
    <property type="match status" value="1"/>
</dbReference>
<evidence type="ECO:0000256" key="22">
    <source>
        <dbReference type="ARBA" id="ARBA00043187"/>
    </source>
</evidence>
<comment type="subunit">
    <text evidence="6">Monomer.</text>
</comment>
<keyword evidence="14" id="KW-0496">Mitochondrion</keyword>
<organism evidence="26">
    <name type="scientific">Aceria tosichella</name>
    <name type="common">wheat curl mite</name>
    <dbReference type="NCBI Taxonomy" id="561515"/>
    <lineage>
        <taxon>Eukaryota</taxon>
        <taxon>Metazoa</taxon>
        <taxon>Ecdysozoa</taxon>
        <taxon>Arthropoda</taxon>
        <taxon>Chelicerata</taxon>
        <taxon>Arachnida</taxon>
        <taxon>Acari</taxon>
        <taxon>Acariformes</taxon>
        <taxon>Trombidiformes</taxon>
        <taxon>Prostigmata</taxon>
        <taxon>Eupodina</taxon>
        <taxon>Eriophyoidea</taxon>
        <taxon>Eriophyidae</taxon>
        <taxon>Eriophyinae</taxon>
        <taxon>Aceriini</taxon>
        <taxon>Aceria</taxon>
    </lineage>
</organism>
<evidence type="ECO:0000256" key="18">
    <source>
        <dbReference type="ARBA" id="ARBA00042398"/>
    </source>
</evidence>
<evidence type="ECO:0000256" key="14">
    <source>
        <dbReference type="ARBA" id="ARBA00023128"/>
    </source>
</evidence>
<evidence type="ECO:0000256" key="15">
    <source>
        <dbReference type="ARBA" id="ARBA00023204"/>
    </source>
</evidence>
<dbReference type="InterPro" id="IPR005502">
    <property type="entry name" value="Ribosyl_crysJ1"/>
</dbReference>
<dbReference type="GO" id="GO:0046872">
    <property type="term" value="F:metal ion binding"/>
    <property type="evidence" value="ECO:0007669"/>
    <property type="project" value="UniProtKB-KW"/>
</dbReference>
<feature type="binding site" evidence="25">
    <location>
        <position position="293"/>
    </location>
    <ligand>
        <name>Mg(2+)</name>
        <dbReference type="ChEBI" id="CHEBI:18420"/>
        <label>1</label>
    </ligand>
</feature>
<sequence length="335" mass="36591">MATTSKFRGALIGVLVGDCFGAPFERISANPASVLEIIERMSKDEQNVLSYTDDTAMTIATCESLIRNKGLDSRDLSKEYSETYFKDPNRGYGAAVRTVFKSLETSKFQDPYGPAASQFNGSGSFGNGAAMRCAGVGLFANKTGLDEQKTIDLTEKCSRITHSHKHGLNGANLIILAQMDLLNMDPDSLDETKFLESLISRISKYEESNNRVYSDKLKSILGVIERLNISGLDINQSEIVSLLGNDVAAQNSVPLAIYSFLRGVSKFTDSYKIDNEFLRTLHWAISCGGDTDTIASMACGLCGAYLGIERIPADLYKRCEAHQKVLSLADKILAL</sequence>
<dbReference type="EMBL" id="GGYP01003994">
    <property type="protein sequence ID" value="MDE48765.1"/>
    <property type="molecule type" value="Transcribed_RNA"/>
</dbReference>
<evidence type="ECO:0000256" key="4">
    <source>
        <dbReference type="ARBA" id="ARBA00004496"/>
    </source>
</evidence>
<evidence type="ECO:0000256" key="9">
    <source>
        <dbReference type="ARBA" id="ARBA00022490"/>
    </source>
</evidence>
<reference evidence="26" key="1">
    <citation type="submission" date="2018-10" db="EMBL/GenBank/DDBJ databases">
        <title>Transcriptome assembly of Aceria tosichella (Wheat curl mite) Type 2.</title>
        <authorList>
            <person name="Scully E.D."/>
            <person name="Geib S.M."/>
            <person name="Palmer N.A."/>
            <person name="Gupta A.K."/>
            <person name="Sarath G."/>
            <person name="Tatineni S."/>
        </authorList>
    </citation>
    <scope>NUCLEOTIDE SEQUENCE</scope>
    <source>
        <strain evidence="26">LincolnNE</strain>
    </source>
</reference>
<evidence type="ECO:0000256" key="11">
    <source>
        <dbReference type="ARBA" id="ARBA00022763"/>
    </source>
</evidence>
<dbReference type="GO" id="GO:0004649">
    <property type="term" value="F:poly(ADP-ribose) glycohydrolase activity"/>
    <property type="evidence" value="ECO:0007669"/>
    <property type="project" value="UniProtKB-EC"/>
</dbReference>
<dbReference type="PANTHER" id="PTHR16222:SF24">
    <property type="entry name" value="ADP-RIBOSYLHYDROLASE ARH3"/>
    <property type="match status" value="1"/>
</dbReference>
<gene>
    <name evidence="26" type="primary">Adprhl2</name>
    <name evidence="26" type="ORF">g.9501</name>
</gene>
<comment type="subcellular location">
    <subcellularLocation>
        <location evidence="2">Chromosome</location>
    </subcellularLocation>
    <subcellularLocation>
        <location evidence="4">Cytoplasm</location>
    </subcellularLocation>
    <subcellularLocation>
        <location evidence="3">Mitochondrion matrix</location>
    </subcellularLocation>
    <subcellularLocation>
        <location evidence="1">Nucleus</location>
    </subcellularLocation>
</comment>
<evidence type="ECO:0000256" key="8">
    <source>
        <dbReference type="ARBA" id="ARBA00022454"/>
    </source>
</evidence>
<evidence type="ECO:0000256" key="19">
    <source>
        <dbReference type="ARBA" id="ARBA00042471"/>
    </source>
</evidence>
<dbReference type="EC" id="3.2.1.143" evidence="7"/>
<feature type="binding site" evidence="25">
    <location>
        <position position="290"/>
    </location>
    <ligand>
        <name>Mg(2+)</name>
        <dbReference type="ChEBI" id="CHEBI:18420"/>
        <label>1</label>
    </ligand>
</feature>
<comment type="similarity">
    <text evidence="5">Belongs to the ADP-ribosylglycohydrolase family.</text>
</comment>
<evidence type="ECO:0000256" key="21">
    <source>
        <dbReference type="ARBA" id="ARBA00042850"/>
    </source>
</evidence>
<evidence type="ECO:0000256" key="13">
    <source>
        <dbReference type="ARBA" id="ARBA00022842"/>
    </source>
</evidence>
<evidence type="ECO:0000256" key="20">
    <source>
        <dbReference type="ARBA" id="ARBA00042722"/>
    </source>
</evidence>
<protein>
    <recommendedName>
        <fullName evidence="17">ADP-ribosylhydrolase ARH3</fullName>
        <ecNumber evidence="7">3.2.1.143</ecNumber>
    </recommendedName>
    <alternativeName>
        <fullName evidence="18">ADP-ribose glycohydrolase ARH3</fullName>
    </alternativeName>
    <alternativeName>
        <fullName evidence="19">ADP-ribosylhydrolase 3</fullName>
    </alternativeName>
    <alternativeName>
        <fullName evidence="22">O-acetyl-ADP-ribose deacetylase ARH3</fullName>
    </alternativeName>
    <alternativeName>
        <fullName evidence="23">Poly(ADP-ribose) glycohydrolase ARH3</fullName>
    </alternativeName>
    <alternativeName>
        <fullName evidence="21">[Protein ADP-ribosylarginine] hydrolase-like protein 2</fullName>
    </alternativeName>
    <alternativeName>
        <fullName evidence="20">[Protein ADP-ribosylserine] hydrolase</fullName>
    </alternativeName>
</protein>
<keyword evidence="16" id="KW-0539">Nucleus</keyword>
<evidence type="ECO:0000256" key="12">
    <source>
        <dbReference type="ARBA" id="ARBA00022801"/>
    </source>
</evidence>
<dbReference type="InterPro" id="IPR050792">
    <property type="entry name" value="ADP-ribosylglycohydrolase"/>
</dbReference>
<accession>A0A6G1SE58</accession>
<comment type="catalytic activity">
    <reaction evidence="24">
        <text>alpha-NAD(+) + H2O = ADP-D-ribose + nicotinamide + H(+)</text>
        <dbReference type="Rhea" id="RHEA:68792"/>
        <dbReference type="ChEBI" id="CHEBI:15377"/>
        <dbReference type="ChEBI" id="CHEBI:15378"/>
        <dbReference type="ChEBI" id="CHEBI:17154"/>
        <dbReference type="ChEBI" id="CHEBI:57967"/>
        <dbReference type="ChEBI" id="CHEBI:77017"/>
    </reaction>
</comment>
<keyword evidence="15" id="KW-0234">DNA repair</keyword>
<dbReference type="GO" id="GO:0005759">
    <property type="term" value="C:mitochondrial matrix"/>
    <property type="evidence" value="ECO:0007669"/>
    <property type="project" value="UniProtKB-SubCell"/>
</dbReference>
<evidence type="ECO:0000256" key="24">
    <source>
        <dbReference type="ARBA" id="ARBA00049015"/>
    </source>
</evidence>
<evidence type="ECO:0000256" key="25">
    <source>
        <dbReference type="PIRSR" id="PIRSR605502-1"/>
    </source>
</evidence>
<comment type="cofactor">
    <cofactor evidence="25">
        <name>Mg(2+)</name>
        <dbReference type="ChEBI" id="CHEBI:18420"/>
    </cofactor>
    <text evidence="25">Binds 2 magnesium ions per subunit.</text>
</comment>
<evidence type="ECO:0000256" key="2">
    <source>
        <dbReference type="ARBA" id="ARBA00004286"/>
    </source>
</evidence>
<keyword evidence="10 25" id="KW-0479">Metal-binding</keyword>
<keyword evidence="8" id="KW-0158">Chromosome</keyword>
<keyword evidence="11" id="KW-0227">DNA damage</keyword>
<evidence type="ECO:0000256" key="1">
    <source>
        <dbReference type="ARBA" id="ARBA00004123"/>
    </source>
</evidence>
<feature type="binding site" evidence="25">
    <location>
        <position position="53"/>
    </location>
    <ligand>
        <name>Mg(2+)</name>
        <dbReference type="ChEBI" id="CHEBI:18420"/>
        <label>1</label>
    </ligand>
</feature>
<keyword evidence="13 25" id="KW-0460">Magnesium</keyword>
<dbReference type="GO" id="GO:0005634">
    <property type="term" value="C:nucleus"/>
    <property type="evidence" value="ECO:0007669"/>
    <property type="project" value="UniProtKB-SubCell"/>
</dbReference>
<proteinExistence type="inferred from homology"/>
<evidence type="ECO:0000256" key="23">
    <source>
        <dbReference type="ARBA" id="ARBA00043193"/>
    </source>
</evidence>
<dbReference type="GO" id="GO:0140290">
    <property type="term" value="P:peptidyl-serine ADP-deribosylation"/>
    <property type="evidence" value="ECO:0007669"/>
    <property type="project" value="UniProtKB-ARBA"/>
</dbReference>
<name>A0A6G1SE58_9ACAR</name>
<evidence type="ECO:0000313" key="26">
    <source>
        <dbReference type="EMBL" id="MDE48765.1"/>
    </source>
</evidence>
<feature type="binding site" evidence="25">
    <location>
        <position position="52"/>
    </location>
    <ligand>
        <name>Mg(2+)</name>
        <dbReference type="ChEBI" id="CHEBI:18420"/>
        <label>1</label>
    </ligand>
</feature>
<dbReference type="GO" id="GO:0006281">
    <property type="term" value="P:DNA repair"/>
    <property type="evidence" value="ECO:0007669"/>
    <property type="project" value="UniProtKB-KW"/>
</dbReference>
<evidence type="ECO:0000256" key="7">
    <source>
        <dbReference type="ARBA" id="ARBA00012255"/>
    </source>
</evidence>
<dbReference type="Pfam" id="PF03747">
    <property type="entry name" value="ADP_ribosyl_GH"/>
    <property type="match status" value="1"/>
</dbReference>
<dbReference type="GO" id="GO:0005694">
    <property type="term" value="C:chromosome"/>
    <property type="evidence" value="ECO:0007669"/>
    <property type="project" value="UniProtKB-SubCell"/>
</dbReference>
<evidence type="ECO:0000256" key="5">
    <source>
        <dbReference type="ARBA" id="ARBA00010702"/>
    </source>
</evidence>
<feature type="binding site" evidence="25">
    <location>
        <position position="54"/>
    </location>
    <ligand>
        <name>Mg(2+)</name>
        <dbReference type="ChEBI" id="CHEBI:18420"/>
        <label>1</label>
    </ligand>
</feature>
<evidence type="ECO:0000256" key="3">
    <source>
        <dbReference type="ARBA" id="ARBA00004305"/>
    </source>
</evidence>
<keyword evidence="9" id="KW-0963">Cytoplasm</keyword>
<dbReference type="FunFam" id="1.10.4080.10:FF:000001">
    <property type="entry name" value="ADP-ribose glycohydrolase ARH3"/>
    <property type="match status" value="1"/>
</dbReference>
<feature type="binding site" evidence="25">
    <location>
        <position position="292"/>
    </location>
    <ligand>
        <name>Mg(2+)</name>
        <dbReference type="ChEBI" id="CHEBI:18420"/>
        <label>1</label>
    </ligand>
</feature>
<dbReference type="InterPro" id="IPR036705">
    <property type="entry name" value="Ribosyl_crysJ1_sf"/>
</dbReference>
<evidence type="ECO:0000256" key="6">
    <source>
        <dbReference type="ARBA" id="ARBA00011245"/>
    </source>
</evidence>
<evidence type="ECO:0000256" key="10">
    <source>
        <dbReference type="ARBA" id="ARBA00022723"/>
    </source>
</evidence>
<dbReference type="AlphaFoldDB" id="A0A6G1SE58"/>
<evidence type="ECO:0000256" key="17">
    <source>
        <dbReference type="ARBA" id="ARBA00041057"/>
    </source>
</evidence>
<dbReference type="Gene3D" id="1.10.4080.10">
    <property type="entry name" value="ADP-ribosylation/Crystallin J1"/>
    <property type="match status" value="1"/>
</dbReference>
<dbReference type="PANTHER" id="PTHR16222">
    <property type="entry name" value="ADP-RIBOSYLGLYCOHYDROLASE"/>
    <property type="match status" value="1"/>
</dbReference>